<dbReference type="GO" id="GO:0061630">
    <property type="term" value="F:ubiquitin protein ligase activity"/>
    <property type="evidence" value="ECO:0007669"/>
    <property type="project" value="UniProtKB-EC"/>
</dbReference>
<accession>A0A6N2B3Y7</accession>
<keyword evidence="6" id="KW-0862">Zinc</keyword>
<keyword evidence="9" id="KW-1133">Transmembrane helix</keyword>
<dbReference type="PANTHER" id="PTHR14155:SF617">
    <property type="entry name" value="RING-H2 FINGER PROTEIN ATL40-LIKE"/>
    <property type="match status" value="1"/>
</dbReference>
<keyword evidence="4 8" id="KW-0863">Zinc-finger</keyword>
<gene>
    <name evidence="11" type="ORF">EJD97_018224</name>
</gene>
<dbReference type="InterPro" id="IPR053238">
    <property type="entry name" value="RING-H2_zinc_finger"/>
</dbReference>
<dbReference type="AlphaFoldDB" id="A0A6N2B3Y7"/>
<evidence type="ECO:0000256" key="9">
    <source>
        <dbReference type="SAM" id="Phobius"/>
    </source>
</evidence>
<evidence type="ECO:0000256" key="7">
    <source>
        <dbReference type="ARBA" id="ARBA00024209"/>
    </source>
</evidence>
<keyword evidence="3" id="KW-0479">Metal-binding</keyword>
<dbReference type="InterPro" id="IPR013083">
    <property type="entry name" value="Znf_RING/FYVE/PHD"/>
</dbReference>
<evidence type="ECO:0000259" key="10">
    <source>
        <dbReference type="PROSITE" id="PS50089"/>
    </source>
</evidence>
<comment type="caution">
    <text evidence="11">The sequence shown here is derived from an EMBL/GenBank/DDBJ whole genome shotgun (WGS) entry which is preliminary data.</text>
</comment>
<dbReference type="Pfam" id="PF13639">
    <property type="entry name" value="zf-RING_2"/>
    <property type="match status" value="1"/>
</dbReference>
<keyword evidence="5" id="KW-0833">Ubl conjugation pathway</keyword>
<reference evidence="11" key="1">
    <citation type="submission" date="2019-05" db="EMBL/GenBank/DDBJ databases">
        <title>The de novo reference genome and transcriptome assemblies of the wild tomato species Solanum chilense.</title>
        <authorList>
            <person name="Stam R."/>
            <person name="Nosenko T."/>
            <person name="Hoerger A.C."/>
            <person name="Stephan W."/>
            <person name="Seidel M.A."/>
            <person name="Kuhn J.M.M."/>
            <person name="Haberer G."/>
            <person name="Tellier A."/>
        </authorList>
    </citation>
    <scope>NUCLEOTIDE SEQUENCE</scope>
    <source>
        <tissue evidence="11">Mature leaves</tissue>
    </source>
</reference>
<dbReference type="GO" id="GO:0008270">
    <property type="term" value="F:zinc ion binding"/>
    <property type="evidence" value="ECO:0007669"/>
    <property type="project" value="UniProtKB-KW"/>
</dbReference>
<evidence type="ECO:0000256" key="8">
    <source>
        <dbReference type="PROSITE-ProRule" id="PRU00175"/>
    </source>
</evidence>
<dbReference type="EMBL" id="RXGB01004925">
    <property type="protein sequence ID" value="TMW88700.1"/>
    <property type="molecule type" value="Genomic_DNA"/>
</dbReference>
<organism evidence="11">
    <name type="scientific">Solanum chilense</name>
    <name type="common">Tomato</name>
    <name type="synonym">Lycopersicon chilense</name>
    <dbReference type="NCBI Taxonomy" id="4083"/>
    <lineage>
        <taxon>Eukaryota</taxon>
        <taxon>Viridiplantae</taxon>
        <taxon>Streptophyta</taxon>
        <taxon>Embryophyta</taxon>
        <taxon>Tracheophyta</taxon>
        <taxon>Spermatophyta</taxon>
        <taxon>Magnoliopsida</taxon>
        <taxon>eudicotyledons</taxon>
        <taxon>Gunneridae</taxon>
        <taxon>Pentapetalae</taxon>
        <taxon>asterids</taxon>
        <taxon>lamiids</taxon>
        <taxon>Solanales</taxon>
        <taxon>Solanaceae</taxon>
        <taxon>Solanoideae</taxon>
        <taxon>Solaneae</taxon>
        <taxon>Solanum</taxon>
        <taxon>Solanum subgen. Lycopersicon</taxon>
    </lineage>
</organism>
<dbReference type="CDD" id="cd16461">
    <property type="entry name" value="RING-H2_EL5-like"/>
    <property type="match status" value="1"/>
</dbReference>
<keyword evidence="9" id="KW-0812">Transmembrane</keyword>
<evidence type="ECO:0000256" key="6">
    <source>
        <dbReference type="ARBA" id="ARBA00022833"/>
    </source>
</evidence>
<feature type="domain" description="RING-type" evidence="10">
    <location>
        <begin position="113"/>
        <end position="155"/>
    </location>
</feature>
<protein>
    <recommendedName>
        <fullName evidence="2">RING-type E3 ubiquitin transferase</fullName>
        <ecNumber evidence="2">2.3.2.27</ecNumber>
    </recommendedName>
</protein>
<sequence>MITALISICIVIFFVATILRIYIRRRQAQGLVILYTTSNSRISDLTSVYTTSNSRISDLTSVYTTSNSRISNLTSVVVSQVDPPRNGLDPTIIASLPLFLYKRNDHDNDIIECSICLSIIEDGELVRVLPNCKHNFHVECIDKWFNYHSTYPVCRTEAESRLLPEPREGVVNHTLP</sequence>
<evidence type="ECO:0000256" key="4">
    <source>
        <dbReference type="ARBA" id="ARBA00022771"/>
    </source>
</evidence>
<dbReference type="SMART" id="SM00184">
    <property type="entry name" value="RING"/>
    <property type="match status" value="1"/>
</dbReference>
<dbReference type="InterPro" id="IPR001841">
    <property type="entry name" value="Znf_RING"/>
</dbReference>
<dbReference type="SUPFAM" id="SSF57850">
    <property type="entry name" value="RING/U-box"/>
    <property type="match status" value="1"/>
</dbReference>
<evidence type="ECO:0000256" key="5">
    <source>
        <dbReference type="ARBA" id="ARBA00022786"/>
    </source>
</evidence>
<comment type="similarity">
    <text evidence="7">Belongs to the RING-type zinc finger family. ATL subfamily.</text>
</comment>
<dbReference type="PROSITE" id="PS50089">
    <property type="entry name" value="ZF_RING_2"/>
    <property type="match status" value="1"/>
</dbReference>
<name>A0A6N2B3Y7_SOLCI</name>
<evidence type="ECO:0000313" key="11">
    <source>
        <dbReference type="EMBL" id="TMW88700.1"/>
    </source>
</evidence>
<evidence type="ECO:0000256" key="1">
    <source>
        <dbReference type="ARBA" id="ARBA00000900"/>
    </source>
</evidence>
<evidence type="ECO:0000256" key="2">
    <source>
        <dbReference type="ARBA" id="ARBA00012483"/>
    </source>
</evidence>
<dbReference type="PANTHER" id="PTHR14155">
    <property type="entry name" value="RING FINGER DOMAIN-CONTAINING"/>
    <property type="match status" value="1"/>
</dbReference>
<comment type="catalytic activity">
    <reaction evidence="1">
        <text>S-ubiquitinyl-[E2 ubiquitin-conjugating enzyme]-L-cysteine + [acceptor protein]-L-lysine = [E2 ubiquitin-conjugating enzyme]-L-cysteine + N(6)-ubiquitinyl-[acceptor protein]-L-lysine.</text>
        <dbReference type="EC" id="2.3.2.27"/>
    </reaction>
</comment>
<dbReference type="EC" id="2.3.2.27" evidence="2"/>
<dbReference type="Gene3D" id="3.30.40.10">
    <property type="entry name" value="Zinc/RING finger domain, C3HC4 (zinc finger)"/>
    <property type="match status" value="1"/>
</dbReference>
<feature type="transmembrane region" description="Helical" evidence="9">
    <location>
        <begin position="6"/>
        <end position="23"/>
    </location>
</feature>
<keyword evidence="9" id="KW-0472">Membrane</keyword>
<evidence type="ECO:0000256" key="3">
    <source>
        <dbReference type="ARBA" id="ARBA00022723"/>
    </source>
</evidence>
<proteinExistence type="inferred from homology"/>